<evidence type="ECO:0000313" key="10">
    <source>
        <dbReference type="Proteomes" id="UP000295344"/>
    </source>
</evidence>
<evidence type="ECO:0000256" key="5">
    <source>
        <dbReference type="ARBA" id="ARBA00023150"/>
    </source>
</evidence>
<dbReference type="EC" id="2.10.1.1" evidence="7"/>
<dbReference type="NCBIfam" id="TIGR00177">
    <property type="entry name" value="molyb_syn"/>
    <property type="match status" value="1"/>
</dbReference>
<dbReference type="SUPFAM" id="SSF63867">
    <property type="entry name" value="MoeA C-terminal domain-like"/>
    <property type="match status" value="1"/>
</dbReference>
<dbReference type="OrthoDB" id="9804758at2"/>
<dbReference type="InterPro" id="IPR005111">
    <property type="entry name" value="MoeA_C_domain_IV"/>
</dbReference>
<dbReference type="SMART" id="SM00852">
    <property type="entry name" value="MoCF_biosynth"/>
    <property type="match status" value="1"/>
</dbReference>
<evidence type="ECO:0000313" key="9">
    <source>
        <dbReference type="EMBL" id="TDS76121.1"/>
    </source>
</evidence>
<evidence type="ECO:0000256" key="1">
    <source>
        <dbReference type="ARBA" id="ARBA00002901"/>
    </source>
</evidence>
<dbReference type="Pfam" id="PF00994">
    <property type="entry name" value="MoCF_biosynth"/>
    <property type="match status" value="1"/>
</dbReference>
<keyword evidence="10" id="KW-1185">Reference proteome</keyword>
<keyword evidence="7" id="KW-0460">Magnesium</keyword>
<dbReference type="Gene3D" id="3.40.980.10">
    <property type="entry name" value="MoaB/Mog-like domain"/>
    <property type="match status" value="1"/>
</dbReference>
<dbReference type="GO" id="GO:0006777">
    <property type="term" value="P:Mo-molybdopterin cofactor biosynthetic process"/>
    <property type="evidence" value="ECO:0007669"/>
    <property type="project" value="UniProtKB-UniRule"/>
</dbReference>
<dbReference type="Pfam" id="PF03453">
    <property type="entry name" value="MoeA_N"/>
    <property type="match status" value="1"/>
</dbReference>
<comment type="pathway">
    <text evidence="2 7">Cofactor biosynthesis; molybdopterin biosynthesis.</text>
</comment>
<dbReference type="UniPathway" id="UPA00344"/>
<keyword evidence="7" id="KW-0479">Metal-binding</keyword>
<dbReference type="EMBL" id="SOAM01000003">
    <property type="protein sequence ID" value="TDS76121.1"/>
    <property type="molecule type" value="Genomic_DNA"/>
</dbReference>
<comment type="cofactor">
    <cofactor evidence="7">
        <name>Mg(2+)</name>
        <dbReference type="ChEBI" id="CHEBI:18420"/>
    </cofactor>
</comment>
<dbReference type="InterPro" id="IPR005110">
    <property type="entry name" value="MoeA_linker/N"/>
</dbReference>
<dbReference type="GO" id="GO:0061599">
    <property type="term" value="F:molybdopterin molybdotransferase activity"/>
    <property type="evidence" value="ECO:0007669"/>
    <property type="project" value="UniProtKB-UniRule"/>
</dbReference>
<dbReference type="SUPFAM" id="SSF63882">
    <property type="entry name" value="MoeA N-terminal region -like"/>
    <property type="match status" value="1"/>
</dbReference>
<dbReference type="Pfam" id="PF03454">
    <property type="entry name" value="MoeA_C"/>
    <property type="match status" value="1"/>
</dbReference>
<organism evidence="9 10">
    <name type="scientific">Amnibacterium kyonggiense</name>
    <dbReference type="NCBI Taxonomy" id="595671"/>
    <lineage>
        <taxon>Bacteria</taxon>
        <taxon>Bacillati</taxon>
        <taxon>Actinomycetota</taxon>
        <taxon>Actinomycetes</taxon>
        <taxon>Micrococcales</taxon>
        <taxon>Microbacteriaceae</taxon>
        <taxon>Amnibacterium</taxon>
    </lineage>
</organism>
<dbReference type="PANTHER" id="PTHR10192:SF5">
    <property type="entry name" value="GEPHYRIN"/>
    <property type="match status" value="1"/>
</dbReference>
<dbReference type="InterPro" id="IPR001453">
    <property type="entry name" value="MoaB/Mog_dom"/>
</dbReference>
<dbReference type="GO" id="GO:0005829">
    <property type="term" value="C:cytosol"/>
    <property type="evidence" value="ECO:0007669"/>
    <property type="project" value="TreeGrafter"/>
</dbReference>
<dbReference type="GO" id="GO:0046872">
    <property type="term" value="F:metal ion binding"/>
    <property type="evidence" value="ECO:0007669"/>
    <property type="project" value="UniProtKB-UniRule"/>
</dbReference>
<proteinExistence type="inferred from homology"/>
<evidence type="ECO:0000256" key="3">
    <source>
        <dbReference type="ARBA" id="ARBA00010763"/>
    </source>
</evidence>
<dbReference type="AlphaFoldDB" id="A0A4R7FIN2"/>
<name>A0A4R7FIN2_9MICO</name>
<keyword evidence="7" id="KW-0808">Transferase</keyword>
<evidence type="ECO:0000256" key="7">
    <source>
        <dbReference type="RuleBase" id="RU365090"/>
    </source>
</evidence>
<keyword evidence="5 7" id="KW-0501">Molybdenum cofactor biosynthesis</keyword>
<protein>
    <recommendedName>
        <fullName evidence="7">Molybdopterin molybdenumtransferase</fullName>
        <ecNumber evidence="7">2.10.1.1</ecNumber>
    </recommendedName>
</protein>
<evidence type="ECO:0000256" key="6">
    <source>
        <dbReference type="ARBA" id="ARBA00047317"/>
    </source>
</evidence>
<dbReference type="InterPro" id="IPR036425">
    <property type="entry name" value="MoaB/Mog-like_dom_sf"/>
</dbReference>
<dbReference type="InterPro" id="IPR038987">
    <property type="entry name" value="MoeA-like"/>
</dbReference>
<dbReference type="InterPro" id="IPR036688">
    <property type="entry name" value="MoeA_C_domain_IV_sf"/>
</dbReference>
<dbReference type="Gene3D" id="2.170.190.11">
    <property type="entry name" value="Molybdopterin biosynthesis moea protein, domain 3"/>
    <property type="match status" value="1"/>
</dbReference>
<comment type="function">
    <text evidence="1 7">Catalyzes the insertion of molybdate into adenylated molybdopterin with the concomitant release of AMP.</text>
</comment>
<feature type="domain" description="MoaB/Mog" evidence="8">
    <location>
        <begin position="182"/>
        <end position="318"/>
    </location>
</feature>
<accession>A0A4R7FIN2</accession>
<evidence type="ECO:0000256" key="2">
    <source>
        <dbReference type="ARBA" id="ARBA00005046"/>
    </source>
</evidence>
<dbReference type="SUPFAM" id="SSF53218">
    <property type="entry name" value="Molybdenum cofactor biosynthesis proteins"/>
    <property type="match status" value="1"/>
</dbReference>
<dbReference type="InterPro" id="IPR036135">
    <property type="entry name" value="MoeA_linker/N_sf"/>
</dbReference>
<dbReference type="PANTHER" id="PTHR10192">
    <property type="entry name" value="MOLYBDOPTERIN BIOSYNTHESIS PROTEIN"/>
    <property type="match status" value="1"/>
</dbReference>
<dbReference type="NCBIfam" id="NF045515">
    <property type="entry name" value="Glp_gephyrin"/>
    <property type="match status" value="1"/>
</dbReference>
<dbReference type="CDD" id="cd00887">
    <property type="entry name" value="MoeA"/>
    <property type="match status" value="1"/>
</dbReference>
<evidence type="ECO:0000259" key="8">
    <source>
        <dbReference type="SMART" id="SM00852"/>
    </source>
</evidence>
<dbReference type="RefSeq" id="WP_133767327.1">
    <property type="nucleotide sequence ID" value="NZ_BAAARP010000001.1"/>
</dbReference>
<evidence type="ECO:0000256" key="4">
    <source>
        <dbReference type="ARBA" id="ARBA00022505"/>
    </source>
</evidence>
<comment type="similarity">
    <text evidence="3 7">Belongs to the MoeA family.</text>
</comment>
<comment type="catalytic activity">
    <reaction evidence="6">
        <text>adenylyl-molybdopterin + molybdate = Mo-molybdopterin + AMP + H(+)</text>
        <dbReference type="Rhea" id="RHEA:35047"/>
        <dbReference type="ChEBI" id="CHEBI:15378"/>
        <dbReference type="ChEBI" id="CHEBI:36264"/>
        <dbReference type="ChEBI" id="CHEBI:62727"/>
        <dbReference type="ChEBI" id="CHEBI:71302"/>
        <dbReference type="ChEBI" id="CHEBI:456215"/>
        <dbReference type="EC" id="2.10.1.1"/>
    </reaction>
</comment>
<gene>
    <name evidence="9" type="ORF">CLV52_3239</name>
</gene>
<reference evidence="9 10" key="1">
    <citation type="submission" date="2019-03" db="EMBL/GenBank/DDBJ databases">
        <title>Genomic Encyclopedia of Archaeal and Bacterial Type Strains, Phase II (KMG-II): from individual species to whole genera.</title>
        <authorList>
            <person name="Goeker M."/>
        </authorList>
    </citation>
    <scope>NUCLEOTIDE SEQUENCE [LARGE SCALE GENOMIC DNA]</scope>
    <source>
        <strain evidence="9 10">DSM 24782</strain>
    </source>
</reference>
<dbReference type="Gene3D" id="3.90.105.10">
    <property type="entry name" value="Molybdopterin biosynthesis moea protein, domain 2"/>
    <property type="match status" value="1"/>
</dbReference>
<dbReference type="Proteomes" id="UP000295344">
    <property type="component" value="Unassembled WGS sequence"/>
</dbReference>
<dbReference type="Gene3D" id="2.40.340.10">
    <property type="entry name" value="MoeA, C-terminal, domain IV"/>
    <property type="match status" value="1"/>
</dbReference>
<comment type="caution">
    <text evidence="9">The sequence shown here is derived from an EMBL/GenBank/DDBJ whole genome shotgun (WGS) entry which is preliminary data.</text>
</comment>
<sequence length="396" mass="40145">MARRRTVDEHAGRIAALVGPSLARHETEVLPLAGTLGRVTSEPVTTAGPLPPFRNAQMDGYAARSADVRRTPVVLPVDGVVPAAASAAQTLEEGHLLKVMTGAPVPEGADCVVPVEQTAEEDGGVRILRPVEPGAFVREAGSDALPGTVVVPAHTHLAPRHIAAAAAAGVAEVVVRRRPRVAVIATGAEVVPPGAPLALGQVHDVNGVTLAALAQEAGAEVALVDLTPDDPAAFEQALLRAVGAADLVLTAGGVSKGDYEVVRQVLEPLGADVTEIAMQPGGPQGFASVRGVPVVCLPGNPVSAQVSFTVFLRPLLRGAVGLPLIPAVPMPLAAALHSPKGKRQWLRGVVKAEGVYPVGGAGSHLVVAMAGADVLIDVPAETDFVGAGSTVSVLPL</sequence>
<keyword evidence="4 7" id="KW-0500">Molybdenum</keyword>